<sequence>MADGGLVFVTVGTTQFDELVAALLRPPALDALARLGFRRLRIQHGRGAPPGGVPAACALRVESYAFKPSLAADMDEAALVISHAGSGSILEALGRQKPLLVVVNEALMDNHQAELADELGARGHLVATRCSGLRRVLDEWDAQREFRPLPDAQPLPFCAHVDALLGIGSDTREEAR</sequence>
<comment type="caution">
    <text evidence="9">The sequence shown here is derived from an EMBL/GenBank/DDBJ whole genome shotgun (WGS) entry which is preliminary data.</text>
</comment>
<gene>
    <name evidence="9" type="ORF">KFE25_009714</name>
</gene>
<dbReference type="AlphaFoldDB" id="A0A8J6CKN3"/>
<keyword evidence="7" id="KW-0256">Endoplasmic reticulum</keyword>
<comment type="similarity">
    <text evidence="2">Belongs to the glycosyltransferase 28 family.</text>
</comment>
<name>A0A8J6CKN3_DIALT</name>
<evidence type="ECO:0000256" key="7">
    <source>
        <dbReference type="ARBA" id="ARBA00022824"/>
    </source>
</evidence>
<dbReference type="InterPro" id="IPR007235">
    <property type="entry name" value="Glyco_trans_28_C"/>
</dbReference>
<organism evidence="9 10">
    <name type="scientific">Diacronema lutheri</name>
    <name type="common">Unicellular marine alga</name>
    <name type="synonym">Monochrysis lutheri</name>
    <dbReference type="NCBI Taxonomy" id="2081491"/>
    <lineage>
        <taxon>Eukaryota</taxon>
        <taxon>Haptista</taxon>
        <taxon>Haptophyta</taxon>
        <taxon>Pavlovophyceae</taxon>
        <taxon>Pavlovales</taxon>
        <taxon>Pavlovaceae</taxon>
        <taxon>Diacronema</taxon>
    </lineage>
</organism>
<evidence type="ECO:0000256" key="5">
    <source>
        <dbReference type="ARBA" id="ARBA00022676"/>
    </source>
</evidence>
<dbReference type="GO" id="GO:0005783">
    <property type="term" value="C:endoplasmic reticulum"/>
    <property type="evidence" value="ECO:0007669"/>
    <property type="project" value="UniProtKB-SubCell"/>
</dbReference>
<dbReference type="Pfam" id="PF04101">
    <property type="entry name" value="Glyco_tran_28_C"/>
    <property type="match status" value="1"/>
</dbReference>
<feature type="domain" description="Glycosyl transferase family 28 C-terminal" evidence="8">
    <location>
        <begin position="7"/>
        <end position="145"/>
    </location>
</feature>
<keyword evidence="5" id="KW-0328">Glycosyltransferase</keyword>
<dbReference type="GO" id="GO:0006488">
    <property type="term" value="P:dolichol-linked oligosaccharide biosynthetic process"/>
    <property type="evidence" value="ECO:0007669"/>
    <property type="project" value="InterPro"/>
</dbReference>
<evidence type="ECO:0000256" key="3">
    <source>
        <dbReference type="ARBA" id="ARBA00012614"/>
    </source>
</evidence>
<accession>A0A8J6CKN3</accession>
<dbReference type="InterPro" id="IPR039042">
    <property type="entry name" value="Alg13-like"/>
</dbReference>
<dbReference type="OrthoDB" id="20273at2759"/>
<dbReference type="EMBL" id="JAGTXO010000001">
    <property type="protein sequence ID" value="KAG8471293.1"/>
    <property type="molecule type" value="Genomic_DNA"/>
</dbReference>
<evidence type="ECO:0000256" key="4">
    <source>
        <dbReference type="ARBA" id="ARBA00017468"/>
    </source>
</evidence>
<evidence type="ECO:0000313" key="9">
    <source>
        <dbReference type="EMBL" id="KAG8471293.1"/>
    </source>
</evidence>
<evidence type="ECO:0000256" key="6">
    <source>
        <dbReference type="ARBA" id="ARBA00022679"/>
    </source>
</evidence>
<dbReference type="SUPFAM" id="SSF53756">
    <property type="entry name" value="UDP-Glycosyltransferase/glycogen phosphorylase"/>
    <property type="match status" value="1"/>
</dbReference>
<reference evidence="9" key="1">
    <citation type="submission" date="2021-05" db="EMBL/GenBank/DDBJ databases">
        <title>The genome of the haptophyte Pavlova lutheri (Diacronema luteri, Pavlovales) - a model for lipid biosynthesis in eukaryotic algae.</title>
        <authorList>
            <person name="Hulatt C.J."/>
            <person name="Posewitz M.C."/>
        </authorList>
    </citation>
    <scope>NUCLEOTIDE SEQUENCE</scope>
    <source>
        <strain evidence="9">NIVA-4/92</strain>
    </source>
</reference>
<protein>
    <recommendedName>
        <fullName evidence="4">UDP-N-acetylglucosamine transferase subunit ALG13</fullName>
        <ecNumber evidence="3">2.4.1.141</ecNumber>
    </recommendedName>
</protein>
<keyword evidence="10" id="KW-1185">Reference proteome</keyword>
<evidence type="ECO:0000259" key="8">
    <source>
        <dbReference type="Pfam" id="PF04101"/>
    </source>
</evidence>
<dbReference type="Gene3D" id="3.40.50.2000">
    <property type="entry name" value="Glycogen Phosphorylase B"/>
    <property type="match status" value="1"/>
</dbReference>
<proteinExistence type="inferred from homology"/>
<dbReference type="OMA" id="QYKFRPN"/>
<evidence type="ECO:0000313" key="10">
    <source>
        <dbReference type="Proteomes" id="UP000751190"/>
    </source>
</evidence>
<dbReference type="GO" id="GO:0004577">
    <property type="term" value="F:N-acetylglucosaminyldiphosphodolichol N-acetylglucosaminyltransferase activity"/>
    <property type="evidence" value="ECO:0007669"/>
    <property type="project" value="UniProtKB-EC"/>
</dbReference>
<evidence type="ECO:0000256" key="2">
    <source>
        <dbReference type="ARBA" id="ARBA00006962"/>
    </source>
</evidence>
<dbReference type="EC" id="2.4.1.141" evidence="3"/>
<comment type="subcellular location">
    <subcellularLocation>
        <location evidence="1">Endoplasmic reticulum</location>
    </subcellularLocation>
</comment>
<dbReference type="PANTHER" id="PTHR12867:SF6">
    <property type="entry name" value="N-ACETYLGLUCOSAMINYLDIPHOSPHODOLICHOL N-ACETYLGLUCOSAMINYLTRANSFERASE"/>
    <property type="match status" value="1"/>
</dbReference>
<keyword evidence="6" id="KW-0808">Transferase</keyword>
<evidence type="ECO:0000256" key="1">
    <source>
        <dbReference type="ARBA" id="ARBA00004240"/>
    </source>
</evidence>
<dbReference type="PANTHER" id="PTHR12867">
    <property type="entry name" value="GLYCOSYL TRANSFERASE-RELATED"/>
    <property type="match status" value="1"/>
</dbReference>
<dbReference type="Proteomes" id="UP000751190">
    <property type="component" value="Unassembled WGS sequence"/>
</dbReference>